<reference evidence="9" key="1">
    <citation type="submission" date="2018-06" db="EMBL/GenBank/DDBJ databases">
        <authorList>
            <person name="Zhirakovskaya E."/>
        </authorList>
    </citation>
    <scope>NUCLEOTIDE SEQUENCE</scope>
</reference>
<name>A0A3B1AC76_9ZZZZ</name>
<proteinExistence type="predicted"/>
<feature type="transmembrane region" description="Helical" evidence="7">
    <location>
        <begin position="195"/>
        <end position="216"/>
    </location>
</feature>
<dbReference type="GO" id="GO:0005886">
    <property type="term" value="C:plasma membrane"/>
    <property type="evidence" value="ECO:0007669"/>
    <property type="project" value="UniProtKB-SubCell"/>
</dbReference>
<dbReference type="EMBL" id="UOFU01000126">
    <property type="protein sequence ID" value="VAW97623.1"/>
    <property type="molecule type" value="Genomic_DNA"/>
</dbReference>
<gene>
    <name evidence="9" type="ORF">MNBD_GAMMA20-1320</name>
</gene>
<evidence type="ECO:0000256" key="4">
    <source>
        <dbReference type="ARBA" id="ARBA00022989"/>
    </source>
</evidence>
<keyword evidence="2" id="KW-1003">Cell membrane</keyword>
<accession>A0A3B1AC76</accession>
<dbReference type="InterPro" id="IPR001750">
    <property type="entry name" value="ND/Mrp_TM"/>
</dbReference>
<protein>
    <recommendedName>
        <fullName evidence="8">NADH:quinone oxidoreductase/Mrp antiporter transmembrane domain-containing protein</fullName>
    </recommendedName>
</protein>
<feature type="transmembrane region" description="Helical" evidence="7">
    <location>
        <begin position="6"/>
        <end position="25"/>
    </location>
</feature>
<evidence type="ECO:0000256" key="2">
    <source>
        <dbReference type="ARBA" id="ARBA00022475"/>
    </source>
</evidence>
<dbReference type="PANTHER" id="PTHR42682:SF4">
    <property type="entry name" value="NADH-UBIQUINONE_PLASTOQUINONE"/>
    <property type="match status" value="1"/>
</dbReference>
<evidence type="ECO:0000256" key="5">
    <source>
        <dbReference type="ARBA" id="ARBA00023002"/>
    </source>
</evidence>
<evidence type="ECO:0000256" key="7">
    <source>
        <dbReference type="SAM" id="Phobius"/>
    </source>
</evidence>
<dbReference type="PANTHER" id="PTHR42682">
    <property type="entry name" value="HYDROGENASE-4 COMPONENT F"/>
    <property type="match status" value="1"/>
</dbReference>
<keyword evidence="3 7" id="KW-0812">Transmembrane</keyword>
<keyword evidence="4 7" id="KW-1133">Transmembrane helix</keyword>
<comment type="subcellular location">
    <subcellularLocation>
        <location evidence="1">Cell membrane</location>
        <topology evidence="1">Multi-pass membrane protein</topology>
    </subcellularLocation>
</comment>
<feature type="transmembrane region" description="Helical" evidence="7">
    <location>
        <begin position="152"/>
        <end position="175"/>
    </location>
</feature>
<feature type="transmembrane region" description="Helical" evidence="7">
    <location>
        <begin position="228"/>
        <end position="248"/>
    </location>
</feature>
<feature type="transmembrane region" description="Helical" evidence="7">
    <location>
        <begin position="318"/>
        <end position="340"/>
    </location>
</feature>
<feature type="transmembrane region" description="Helical" evidence="7">
    <location>
        <begin position="254"/>
        <end position="274"/>
    </location>
</feature>
<feature type="transmembrane region" description="Helical" evidence="7">
    <location>
        <begin position="100"/>
        <end position="117"/>
    </location>
</feature>
<dbReference type="InterPro" id="IPR052175">
    <property type="entry name" value="ComplexI-like_HydComp"/>
</dbReference>
<feature type="domain" description="NADH:quinone oxidoreductase/Mrp antiporter transmembrane" evidence="8">
    <location>
        <begin position="117"/>
        <end position="304"/>
    </location>
</feature>
<evidence type="ECO:0000259" key="8">
    <source>
        <dbReference type="Pfam" id="PF00361"/>
    </source>
</evidence>
<evidence type="ECO:0000256" key="3">
    <source>
        <dbReference type="ARBA" id="ARBA00022692"/>
    </source>
</evidence>
<evidence type="ECO:0000313" key="9">
    <source>
        <dbReference type="EMBL" id="VAW97623.1"/>
    </source>
</evidence>
<keyword evidence="6 7" id="KW-0472">Membrane</keyword>
<feature type="transmembrane region" description="Helical" evidence="7">
    <location>
        <begin position="32"/>
        <end position="50"/>
    </location>
</feature>
<sequence>MNTVVSALLLILAPLLPLLLAFPALRSRLPRPCFIALLPALILLIVPPPVSIDLPWLLLGTGLGIDDGAGRLLLAMSVLVWAAAAGLLHSANDKPVDERLTSCFLLTLAGHLGVILATDLMGFFTFSVLMGYGFYALLVTGGGEGIRRAARIYLVCLILADLALFEALLIAAATANDLGFEAVRQAMAQSASPGLYLSMVLVGFALKAGVWPLHVWLLPAFRSSRPAVALLLGAVPVAIALLGLVRWLPLGEVSLPAVGLIIQGMGVAAMLYATLAGIKRMPLTRLPAYAAIFVTGLFTTTLGAGLGDPAAWSRYGNLACFFILLLGLGVAALVVASGWLQAGFHSLATPGKPVDHSVPWFERWPGAVTRWATQLGVDTLPRLRAVWLAKVSCCLQQVRAWQRTLDSGERFLRRWAHAITLFLLLGIVMAFIGALSWIW</sequence>
<dbReference type="GO" id="GO:0016491">
    <property type="term" value="F:oxidoreductase activity"/>
    <property type="evidence" value="ECO:0007669"/>
    <property type="project" value="UniProtKB-KW"/>
</dbReference>
<feature type="transmembrane region" description="Helical" evidence="7">
    <location>
        <begin position="415"/>
        <end position="438"/>
    </location>
</feature>
<feature type="transmembrane region" description="Helical" evidence="7">
    <location>
        <begin position="286"/>
        <end position="306"/>
    </location>
</feature>
<feature type="transmembrane region" description="Helical" evidence="7">
    <location>
        <begin position="70"/>
        <end position="88"/>
    </location>
</feature>
<dbReference type="AlphaFoldDB" id="A0A3B1AC76"/>
<organism evidence="9">
    <name type="scientific">hydrothermal vent metagenome</name>
    <dbReference type="NCBI Taxonomy" id="652676"/>
    <lineage>
        <taxon>unclassified sequences</taxon>
        <taxon>metagenomes</taxon>
        <taxon>ecological metagenomes</taxon>
    </lineage>
</organism>
<keyword evidence="5" id="KW-0560">Oxidoreductase</keyword>
<evidence type="ECO:0000256" key="6">
    <source>
        <dbReference type="ARBA" id="ARBA00023136"/>
    </source>
</evidence>
<dbReference type="Pfam" id="PF00361">
    <property type="entry name" value="Proton_antipo_M"/>
    <property type="match status" value="1"/>
</dbReference>
<feature type="transmembrane region" description="Helical" evidence="7">
    <location>
        <begin position="123"/>
        <end position="140"/>
    </location>
</feature>
<evidence type="ECO:0000256" key="1">
    <source>
        <dbReference type="ARBA" id="ARBA00004651"/>
    </source>
</evidence>